<dbReference type="Proteomes" id="UP000460221">
    <property type="component" value="Unassembled WGS sequence"/>
</dbReference>
<proteinExistence type="predicted"/>
<dbReference type="EMBL" id="WLYK01000005">
    <property type="protein sequence ID" value="MTD15238.1"/>
    <property type="molecule type" value="Genomic_DNA"/>
</dbReference>
<reference evidence="1 2" key="1">
    <citation type="submission" date="2019-11" db="EMBL/GenBank/DDBJ databases">
        <authorList>
            <person name="Jiang L.-Q."/>
        </authorList>
    </citation>
    <scope>NUCLEOTIDE SEQUENCE [LARGE SCALE GENOMIC DNA]</scope>
    <source>
        <strain evidence="1 2">YIM 132087</strain>
    </source>
</reference>
<protein>
    <recommendedName>
        <fullName evidence="3">EcsC family protein</fullName>
    </recommendedName>
</protein>
<dbReference type="AlphaFoldDB" id="A0A7K1FM96"/>
<evidence type="ECO:0008006" key="3">
    <source>
        <dbReference type="Google" id="ProtNLM"/>
    </source>
</evidence>
<name>A0A7K1FM96_9ACTN</name>
<sequence length="229" mass="23026">MGIAGTVGSEVAKRVAPSVTGRTVRVLLERAIDGVPGIPGAAKSADAKLKAAGGEAGKAIESLTTMHVRLAAAEGFLTNVGGLVSVAIGIPANIAGIALLQCHLAAGILHLRGYALDQPGTRDAALLCLLSDDNLKALSKKLKRPVDAVTLASVGTDPVLGEAISRAVTAELIAAAGGKRLASFVARRIPLLGGAVGGIGDAWSTRRIGKTAARIPPNGSTARSRLAKD</sequence>
<evidence type="ECO:0000313" key="2">
    <source>
        <dbReference type="Proteomes" id="UP000460221"/>
    </source>
</evidence>
<keyword evidence="2" id="KW-1185">Reference proteome</keyword>
<evidence type="ECO:0000313" key="1">
    <source>
        <dbReference type="EMBL" id="MTD15238.1"/>
    </source>
</evidence>
<accession>A0A7K1FM96</accession>
<dbReference type="RefSeq" id="WP_154769190.1">
    <property type="nucleotide sequence ID" value="NZ_WLYK01000005.1"/>
</dbReference>
<organism evidence="1 2">
    <name type="scientific">Nakamurella alba</name>
    <dbReference type="NCBI Taxonomy" id="2665158"/>
    <lineage>
        <taxon>Bacteria</taxon>
        <taxon>Bacillati</taxon>
        <taxon>Actinomycetota</taxon>
        <taxon>Actinomycetes</taxon>
        <taxon>Nakamurellales</taxon>
        <taxon>Nakamurellaceae</taxon>
        <taxon>Nakamurella</taxon>
    </lineage>
</organism>
<comment type="caution">
    <text evidence="1">The sequence shown here is derived from an EMBL/GenBank/DDBJ whole genome shotgun (WGS) entry which is preliminary data.</text>
</comment>
<gene>
    <name evidence="1" type="ORF">GIS00_14950</name>
</gene>